<organism evidence="1 2">
    <name type="scientific">Suillus subaureus</name>
    <dbReference type="NCBI Taxonomy" id="48587"/>
    <lineage>
        <taxon>Eukaryota</taxon>
        <taxon>Fungi</taxon>
        <taxon>Dikarya</taxon>
        <taxon>Basidiomycota</taxon>
        <taxon>Agaricomycotina</taxon>
        <taxon>Agaricomycetes</taxon>
        <taxon>Agaricomycetidae</taxon>
        <taxon>Boletales</taxon>
        <taxon>Suillineae</taxon>
        <taxon>Suillaceae</taxon>
        <taxon>Suillus</taxon>
    </lineage>
</organism>
<dbReference type="EMBL" id="JABBWG010000003">
    <property type="protein sequence ID" value="KAG1824478.1"/>
    <property type="molecule type" value="Genomic_DNA"/>
</dbReference>
<evidence type="ECO:0000313" key="2">
    <source>
        <dbReference type="Proteomes" id="UP000807769"/>
    </source>
</evidence>
<dbReference type="OrthoDB" id="2682285at2759"/>
<dbReference type="Gene3D" id="3.30.160.60">
    <property type="entry name" value="Classic Zinc Finger"/>
    <property type="match status" value="1"/>
</dbReference>
<sequence>MWSGCSSVIRKDNYTRHVNEVHKRQFKAVCTACGKEFLRPYMKKTHMCPGRYSKRSNS</sequence>
<gene>
    <name evidence="1" type="ORF">BJ212DRAFT_1320453</name>
</gene>
<accession>A0A9P7EKI2</accession>
<keyword evidence="2" id="KW-1185">Reference proteome</keyword>
<comment type="caution">
    <text evidence="1">The sequence shown here is derived from an EMBL/GenBank/DDBJ whole genome shotgun (WGS) entry which is preliminary data.</text>
</comment>
<evidence type="ECO:0000313" key="1">
    <source>
        <dbReference type="EMBL" id="KAG1824478.1"/>
    </source>
</evidence>
<dbReference type="GeneID" id="64628398"/>
<proteinExistence type="predicted"/>
<evidence type="ECO:0008006" key="3">
    <source>
        <dbReference type="Google" id="ProtNLM"/>
    </source>
</evidence>
<protein>
    <recommendedName>
        <fullName evidence="3">C2H2-type domain-containing protein</fullName>
    </recommendedName>
</protein>
<reference evidence="1" key="1">
    <citation type="journal article" date="2020" name="New Phytol.">
        <title>Comparative genomics reveals dynamic genome evolution in host specialist ectomycorrhizal fungi.</title>
        <authorList>
            <person name="Lofgren L.A."/>
            <person name="Nguyen N.H."/>
            <person name="Vilgalys R."/>
            <person name="Ruytinx J."/>
            <person name="Liao H.L."/>
            <person name="Branco S."/>
            <person name="Kuo A."/>
            <person name="LaButti K."/>
            <person name="Lipzen A."/>
            <person name="Andreopoulos W."/>
            <person name="Pangilinan J."/>
            <person name="Riley R."/>
            <person name="Hundley H."/>
            <person name="Na H."/>
            <person name="Barry K."/>
            <person name="Grigoriev I.V."/>
            <person name="Stajich J.E."/>
            <person name="Kennedy P.G."/>
        </authorList>
    </citation>
    <scope>NUCLEOTIDE SEQUENCE</scope>
    <source>
        <strain evidence="1">MN1</strain>
    </source>
</reference>
<name>A0A9P7EKI2_9AGAM</name>
<dbReference type="AlphaFoldDB" id="A0A9P7EKI2"/>
<dbReference type="Proteomes" id="UP000807769">
    <property type="component" value="Unassembled WGS sequence"/>
</dbReference>
<dbReference type="RefSeq" id="XP_041198195.1">
    <property type="nucleotide sequence ID" value="XM_041334381.1"/>
</dbReference>